<name>A0A975CT32_9FLAO</name>
<reference evidence="1 2" key="1">
    <citation type="submission" date="2021-03" db="EMBL/GenBank/DDBJ databases">
        <title>Complete genome of Polaribacter_sp.SM13.</title>
        <authorList>
            <person name="Jeong S.W."/>
            <person name="Bae J.W."/>
        </authorList>
    </citation>
    <scope>NUCLEOTIDE SEQUENCE [LARGE SCALE GENOMIC DNA]</scope>
    <source>
        <strain evidence="1 2">SM13</strain>
    </source>
</reference>
<proteinExistence type="predicted"/>
<dbReference type="Proteomes" id="UP000663920">
    <property type="component" value="Chromosome"/>
</dbReference>
<gene>
    <name evidence="1" type="ORF">J3359_07120</name>
</gene>
<dbReference type="EMBL" id="CP071869">
    <property type="protein sequence ID" value="QTE24459.1"/>
    <property type="molecule type" value="Genomic_DNA"/>
</dbReference>
<dbReference type="AlphaFoldDB" id="A0A975CT32"/>
<dbReference type="KEGG" id="pcea:J3359_07120"/>
<evidence type="ECO:0000313" key="2">
    <source>
        <dbReference type="Proteomes" id="UP000663920"/>
    </source>
</evidence>
<keyword evidence="2" id="KW-1185">Reference proteome</keyword>
<sequence>MIVNVSKLLSAVYIIKLVTNKGTFSKKILTSYFRL</sequence>
<evidence type="ECO:0000313" key="1">
    <source>
        <dbReference type="EMBL" id="QTE24459.1"/>
    </source>
</evidence>
<organism evidence="1 2">
    <name type="scientific">Polaribacter cellanae</name>
    <dbReference type="NCBI Taxonomy" id="2818493"/>
    <lineage>
        <taxon>Bacteria</taxon>
        <taxon>Pseudomonadati</taxon>
        <taxon>Bacteroidota</taxon>
        <taxon>Flavobacteriia</taxon>
        <taxon>Flavobacteriales</taxon>
        <taxon>Flavobacteriaceae</taxon>
    </lineage>
</organism>
<protein>
    <submittedName>
        <fullName evidence="1">Uncharacterized protein</fullName>
    </submittedName>
</protein>
<accession>A0A975CT32</accession>